<sequence length="128" mass="15195">MYWTNPTKFMQWSLRKPNLVAISLNARVIEVEICHTVKMKISGRVRPTKTNPINNVSLDTAVPNWQFLNREVQFKEIMIHKSHELEEQLIDAMEKANQDITEVLIYDNQALEHHSFKEELLSYSYHWI</sequence>
<name>A0A811LNG2_9BILA</name>
<organism evidence="1 2">
    <name type="scientific">Bursaphelenchus okinawaensis</name>
    <dbReference type="NCBI Taxonomy" id="465554"/>
    <lineage>
        <taxon>Eukaryota</taxon>
        <taxon>Metazoa</taxon>
        <taxon>Ecdysozoa</taxon>
        <taxon>Nematoda</taxon>
        <taxon>Chromadorea</taxon>
        <taxon>Rhabditida</taxon>
        <taxon>Tylenchina</taxon>
        <taxon>Tylenchomorpha</taxon>
        <taxon>Aphelenchoidea</taxon>
        <taxon>Aphelenchoididae</taxon>
        <taxon>Bursaphelenchus</taxon>
    </lineage>
</organism>
<proteinExistence type="predicted"/>
<evidence type="ECO:0000313" key="2">
    <source>
        <dbReference type="Proteomes" id="UP000614601"/>
    </source>
</evidence>
<dbReference type="Proteomes" id="UP000783686">
    <property type="component" value="Unassembled WGS sequence"/>
</dbReference>
<dbReference type="Proteomes" id="UP000614601">
    <property type="component" value="Unassembled WGS sequence"/>
</dbReference>
<accession>A0A811LNG2</accession>
<protein>
    <submittedName>
        <fullName evidence="1">Uncharacterized protein</fullName>
    </submittedName>
</protein>
<evidence type="ECO:0000313" key="1">
    <source>
        <dbReference type="EMBL" id="CAD5229827.1"/>
    </source>
</evidence>
<keyword evidence="2" id="KW-1185">Reference proteome</keyword>
<comment type="caution">
    <text evidence="1">The sequence shown here is derived from an EMBL/GenBank/DDBJ whole genome shotgun (WGS) entry which is preliminary data.</text>
</comment>
<dbReference type="EMBL" id="CAJFCW020000006">
    <property type="protein sequence ID" value="CAG9127272.1"/>
    <property type="molecule type" value="Genomic_DNA"/>
</dbReference>
<reference evidence="1" key="1">
    <citation type="submission" date="2020-09" db="EMBL/GenBank/DDBJ databases">
        <authorList>
            <person name="Kikuchi T."/>
        </authorList>
    </citation>
    <scope>NUCLEOTIDE SEQUENCE</scope>
    <source>
        <strain evidence="1">SH1</strain>
    </source>
</reference>
<dbReference type="AlphaFoldDB" id="A0A811LNG2"/>
<gene>
    <name evidence="1" type="ORF">BOKJ2_LOCUS13830</name>
</gene>
<dbReference type="EMBL" id="CAJFDH010000006">
    <property type="protein sequence ID" value="CAD5229827.1"/>
    <property type="molecule type" value="Genomic_DNA"/>
</dbReference>